<dbReference type="Proteomes" id="UP000005508">
    <property type="component" value="Unassembled WGS sequence"/>
</dbReference>
<dbReference type="EMBL" id="AEJM01000048">
    <property type="protein sequence ID" value="EGY32409.1"/>
    <property type="molecule type" value="Genomic_DNA"/>
</dbReference>
<name>G4AB68_AGGAC</name>
<gene>
    <name evidence="1" type="ORF">SC1083_2103</name>
</gene>
<evidence type="ECO:0000313" key="1">
    <source>
        <dbReference type="EMBL" id="EGY32409.1"/>
    </source>
</evidence>
<sequence length="41" mass="5020">MFFSGFTLLCGGKLKNTGKIYRTFKRKVRWILEKFFSWRID</sequence>
<evidence type="ECO:0000313" key="2">
    <source>
        <dbReference type="Proteomes" id="UP000005508"/>
    </source>
</evidence>
<reference evidence="1 2" key="1">
    <citation type="submission" date="2010-10" db="EMBL/GenBank/DDBJ databases">
        <authorList>
            <person name="Chen C."/>
            <person name="Kittichotirat W."/>
            <person name="Asikainen S."/>
            <person name="Bumgarner R."/>
        </authorList>
    </citation>
    <scope>NUCLEOTIDE SEQUENCE [LARGE SCALE GENOMIC DNA]</scope>
    <source>
        <strain evidence="1 2">SC1083</strain>
    </source>
</reference>
<proteinExistence type="predicted"/>
<protein>
    <submittedName>
        <fullName evidence="1">Uncharacterized protein</fullName>
    </submittedName>
</protein>
<comment type="caution">
    <text evidence="1">The sequence shown here is derived from an EMBL/GenBank/DDBJ whole genome shotgun (WGS) entry which is preliminary data.</text>
</comment>
<accession>G4AB68</accession>
<organism evidence="1 2">
    <name type="scientific">Aggregatibacter actinomycetemcomitans serotype e str. SC1083</name>
    <dbReference type="NCBI Taxonomy" id="907488"/>
    <lineage>
        <taxon>Bacteria</taxon>
        <taxon>Pseudomonadati</taxon>
        <taxon>Pseudomonadota</taxon>
        <taxon>Gammaproteobacteria</taxon>
        <taxon>Pasteurellales</taxon>
        <taxon>Pasteurellaceae</taxon>
        <taxon>Aggregatibacter</taxon>
    </lineage>
</organism>
<dbReference type="AlphaFoldDB" id="G4AB68"/>
<dbReference type="PATRIC" id="fig|907488.3.peg.2049"/>